<dbReference type="InterPro" id="IPR004838">
    <property type="entry name" value="NHTrfase_class1_PyrdxlP-BS"/>
</dbReference>
<dbReference type="InterPro" id="IPR004839">
    <property type="entry name" value="Aminotransferase_I/II_large"/>
</dbReference>
<comment type="similarity">
    <text evidence="2">Belongs to the class-II pyridoxal-phosphate-dependent aminotransferase family. Histidinol-phosphate aminotransferase subfamily.</text>
</comment>
<dbReference type="Gene3D" id="3.90.1150.10">
    <property type="entry name" value="Aspartate Aminotransferase, domain 1"/>
    <property type="match status" value="1"/>
</dbReference>
<proteinExistence type="inferred from homology"/>
<evidence type="ECO:0000256" key="4">
    <source>
        <dbReference type="ARBA" id="ARBA00022605"/>
    </source>
</evidence>
<comment type="similarity">
    <text evidence="9">Belongs to the class-I pyridoxal-phosphate-dependent aminotransferase family.</text>
</comment>
<gene>
    <name evidence="11" type="ORF">N2K84_12700</name>
</gene>
<evidence type="ECO:0000256" key="8">
    <source>
        <dbReference type="ARBA" id="ARBA00047481"/>
    </source>
</evidence>
<evidence type="ECO:0000256" key="2">
    <source>
        <dbReference type="ARBA" id="ARBA00007970"/>
    </source>
</evidence>
<dbReference type="InterPro" id="IPR015424">
    <property type="entry name" value="PyrdxlP-dep_Trfase"/>
</dbReference>
<dbReference type="GO" id="GO:0000105">
    <property type="term" value="P:L-histidine biosynthetic process"/>
    <property type="evidence" value="ECO:0007669"/>
    <property type="project" value="UniProtKB-KW"/>
</dbReference>
<keyword evidence="6" id="KW-0663">Pyridoxal phosphate</keyword>
<reference evidence="11" key="1">
    <citation type="submission" date="2022-10" db="EMBL/GenBank/DDBJ databases">
        <title>Gaoshiqiia sediminis gen. nov., sp. nov., isolated from coastal sediment.</title>
        <authorList>
            <person name="Yu W.X."/>
            <person name="Mu D.S."/>
            <person name="Du J.Z."/>
            <person name="Liang Y.Q."/>
        </authorList>
    </citation>
    <scope>NUCLEOTIDE SEQUENCE</scope>
    <source>
        <strain evidence="11">A06</strain>
    </source>
</reference>
<dbReference type="EC" id="2.6.1.-" evidence="9"/>
<comment type="pathway">
    <text evidence="1">Amino-acid biosynthesis; L-histidine biosynthesis; L-histidine from 5-phospho-alpha-D-ribose 1-diphosphate: step 7/9.</text>
</comment>
<dbReference type="Pfam" id="PF00155">
    <property type="entry name" value="Aminotran_1_2"/>
    <property type="match status" value="1"/>
</dbReference>
<evidence type="ECO:0000256" key="5">
    <source>
        <dbReference type="ARBA" id="ARBA00022679"/>
    </source>
</evidence>
<dbReference type="EMBL" id="JAPAAF010000019">
    <property type="protein sequence ID" value="MCW0483596.1"/>
    <property type="molecule type" value="Genomic_DNA"/>
</dbReference>
<dbReference type="InterPro" id="IPR050106">
    <property type="entry name" value="HistidinolP_aminotransfase"/>
</dbReference>
<evidence type="ECO:0000259" key="10">
    <source>
        <dbReference type="Pfam" id="PF00155"/>
    </source>
</evidence>
<sequence length="372" mass="42272">MKKIKINRSLFAETSHSPALADMVGEDQLDQVIDFCFIANPYYPTRAMVRELARKMPEAIKAYPSSNPRLAQQELAAVLKVNPDHLILGNGATELITLVEQELIDQIAIPVPTFSEYLEKLRDSGAAHLYQLPTETDYRLDLMHFGDWIDQRNLTAALVINPGNPTGQFIPRHDMLAFLKRMGHLQLIVVDESFIDFAGEEQASLMPFVADFPNLLIVRSMSKHCGVPGLRLGYCCTANTGYLTRIRRLLPVWNINTLAELFLSMLKKTDEAYQKSVRRIVRDIRYLYRNLKNIPGYKVYPTGSNFILLKIENGLTAQELQYRLLEGYGVYVRDCSNKVGLDQFHIRVASQGRKNDQRLIDALNSCRGHLEG</sequence>
<keyword evidence="12" id="KW-1185">Reference proteome</keyword>
<dbReference type="PANTHER" id="PTHR43643:SF6">
    <property type="entry name" value="HISTIDINOL-PHOSPHATE AMINOTRANSFERASE"/>
    <property type="match status" value="1"/>
</dbReference>
<dbReference type="InterPro" id="IPR015421">
    <property type="entry name" value="PyrdxlP-dep_Trfase_major"/>
</dbReference>
<dbReference type="AlphaFoldDB" id="A0AA41Y8M2"/>
<dbReference type="Gene3D" id="3.40.640.10">
    <property type="entry name" value="Type I PLP-dependent aspartate aminotransferase-like (Major domain)"/>
    <property type="match status" value="1"/>
</dbReference>
<feature type="domain" description="Aminotransferase class I/classII large" evidence="10">
    <location>
        <begin position="33"/>
        <end position="362"/>
    </location>
</feature>
<evidence type="ECO:0000313" key="11">
    <source>
        <dbReference type="EMBL" id="MCW0483596.1"/>
    </source>
</evidence>
<evidence type="ECO:0000256" key="3">
    <source>
        <dbReference type="ARBA" id="ARBA00022576"/>
    </source>
</evidence>
<dbReference type="PROSITE" id="PS00105">
    <property type="entry name" value="AA_TRANSFER_CLASS_1"/>
    <property type="match status" value="1"/>
</dbReference>
<dbReference type="RefSeq" id="WP_282592197.1">
    <property type="nucleotide sequence ID" value="NZ_JAPAAF010000019.1"/>
</dbReference>
<comment type="caution">
    <text evidence="11">The sequence shown here is derived from an EMBL/GenBank/DDBJ whole genome shotgun (WGS) entry which is preliminary data.</text>
</comment>
<name>A0AA41Y8M2_9BACT</name>
<evidence type="ECO:0000256" key="9">
    <source>
        <dbReference type="RuleBase" id="RU000481"/>
    </source>
</evidence>
<comment type="cofactor">
    <cofactor evidence="9">
        <name>pyridoxal 5'-phosphate</name>
        <dbReference type="ChEBI" id="CHEBI:597326"/>
    </cofactor>
</comment>
<dbReference type="SUPFAM" id="SSF53383">
    <property type="entry name" value="PLP-dependent transferases"/>
    <property type="match status" value="1"/>
</dbReference>
<evidence type="ECO:0000256" key="1">
    <source>
        <dbReference type="ARBA" id="ARBA00005011"/>
    </source>
</evidence>
<keyword evidence="3 9" id="KW-0032">Aminotransferase</keyword>
<dbReference type="InterPro" id="IPR015422">
    <property type="entry name" value="PyrdxlP-dep_Trfase_small"/>
</dbReference>
<dbReference type="Proteomes" id="UP001163821">
    <property type="component" value="Unassembled WGS sequence"/>
</dbReference>
<protein>
    <recommendedName>
        <fullName evidence="9">Aminotransferase</fullName>
        <ecNumber evidence="9">2.6.1.-</ecNumber>
    </recommendedName>
</protein>
<evidence type="ECO:0000313" key="12">
    <source>
        <dbReference type="Proteomes" id="UP001163821"/>
    </source>
</evidence>
<keyword evidence="5 9" id="KW-0808">Transferase</keyword>
<dbReference type="CDD" id="cd00609">
    <property type="entry name" value="AAT_like"/>
    <property type="match status" value="1"/>
</dbReference>
<organism evidence="11 12">
    <name type="scientific">Gaoshiqia sediminis</name>
    <dbReference type="NCBI Taxonomy" id="2986998"/>
    <lineage>
        <taxon>Bacteria</taxon>
        <taxon>Pseudomonadati</taxon>
        <taxon>Bacteroidota</taxon>
        <taxon>Bacteroidia</taxon>
        <taxon>Marinilabiliales</taxon>
        <taxon>Prolixibacteraceae</taxon>
        <taxon>Gaoshiqia</taxon>
    </lineage>
</organism>
<evidence type="ECO:0000256" key="6">
    <source>
        <dbReference type="ARBA" id="ARBA00022898"/>
    </source>
</evidence>
<keyword evidence="4" id="KW-0028">Amino-acid biosynthesis</keyword>
<comment type="catalytic activity">
    <reaction evidence="8">
        <text>L-histidinol phosphate + 2-oxoglutarate = 3-(imidazol-4-yl)-2-oxopropyl phosphate + L-glutamate</text>
        <dbReference type="Rhea" id="RHEA:23744"/>
        <dbReference type="ChEBI" id="CHEBI:16810"/>
        <dbReference type="ChEBI" id="CHEBI:29985"/>
        <dbReference type="ChEBI" id="CHEBI:57766"/>
        <dbReference type="ChEBI" id="CHEBI:57980"/>
        <dbReference type="EC" id="2.6.1.9"/>
    </reaction>
</comment>
<accession>A0AA41Y8M2</accession>
<evidence type="ECO:0000256" key="7">
    <source>
        <dbReference type="ARBA" id="ARBA00023102"/>
    </source>
</evidence>
<dbReference type="GO" id="GO:0030170">
    <property type="term" value="F:pyridoxal phosphate binding"/>
    <property type="evidence" value="ECO:0007669"/>
    <property type="project" value="InterPro"/>
</dbReference>
<keyword evidence="7" id="KW-0368">Histidine biosynthesis</keyword>
<dbReference type="GO" id="GO:0004400">
    <property type="term" value="F:histidinol-phosphate transaminase activity"/>
    <property type="evidence" value="ECO:0007669"/>
    <property type="project" value="UniProtKB-EC"/>
</dbReference>
<dbReference type="PANTHER" id="PTHR43643">
    <property type="entry name" value="HISTIDINOL-PHOSPHATE AMINOTRANSFERASE 2"/>
    <property type="match status" value="1"/>
</dbReference>